<evidence type="ECO:0000313" key="1">
    <source>
        <dbReference type="EMBL" id="EDY15963.1"/>
    </source>
</evidence>
<keyword evidence="2" id="KW-1185">Reference proteome</keyword>
<comment type="caution">
    <text evidence="1">The sequence shown here is derived from an EMBL/GenBank/DDBJ whole genome shotgun (WGS) entry which is preliminary data.</text>
</comment>
<dbReference type="InterPro" id="IPR011094">
    <property type="entry name" value="Uncharacterised_LppY/LpqO"/>
</dbReference>
<evidence type="ECO:0000313" key="2">
    <source>
        <dbReference type="Proteomes" id="UP000005824"/>
    </source>
</evidence>
<dbReference type="AlphaFoldDB" id="B4DC86"/>
<organism evidence="1 2">
    <name type="scientific">Chthoniobacter flavus Ellin428</name>
    <dbReference type="NCBI Taxonomy" id="497964"/>
    <lineage>
        <taxon>Bacteria</taxon>
        <taxon>Pseudomonadati</taxon>
        <taxon>Verrucomicrobiota</taxon>
        <taxon>Spartobacteria</taxon>
        <taxon>Chthoniobacterales</taxon>
        <taxon>Chthoniobacteraceae</taxon>
        <taxon>Chthoniobacter</taxon>
    </lineage>
</organism>
<accession>B4DC86</accession>
<reference evidence="1 2" key="1">
    <citation type="journal article" date="2011" name="J. Bacteriol.">
        <title>Genome sequence of Chthoniobacter flavus Ellin428, an aerobic heterotrophic soil bacterium.</title>
        <authorList>
            <person name="Kant R."/>
            <person name="van Passel M.W."/>
            <person name="Palva A."/>
            <person name="Lucas S."/>
            <person name="Lapidus A."/>
            <person name="Glavina Del Rio T."/>
            <person name="Dalin E."/>
            <person name="Tice H."/>
            <person name="Bruce D."/>
            <person name="Goodwin L."/>
            <person name="Pitluck S."/>
            <person name="Larimer F.W."/>
            <person name="Land M.L."/>
            <person name="Hauser L."/>
            <person name="Sangwan P."/>
            <person name="de Vos W.M."/>
            <person name="Janssen P.H."/>
            <person name="Smidt H."/>
        </authorList>
    </citation>
    <scope>NUCLEOTIDE SEQUENCE [LARGE SCALE GENOMIC DNA]</scope>
    <source>
        <strain evidence="1 2">Ellin428</strain>
    </source>
</reference>
<protein>
    <submittedName>
        <fullName evidence="1">Uncharacterized protein</fullName>
    </submittedName>
</protein>
<dbReference type="EMBL" id="ABVL01000045">
    <property type="protein sequence ID" value="EDY15963.1"/>
    <property type="molecule type" value="Genomic_DNA"/>
</dbReference>
<sequence length="48" mass="5430">MPPTPFICQGHFLMPFMEEPHYIFLHYRGKGAASHLAESVKKALATTK</sequence>
<dbReference type="Pfam" id="PF07485">
    <property type="entry name" value="DUF1529"/>
    <property type="match status" value="1"/>
</dbReference>
<proteinExistence type="predicted"/>
<dbReference type="STRING" id="497964.CfE428DRAFT_6527"/>
<name>B4DC86_9BACT</name>
<dbReference type="Proteomes" id="UP000005824">
    <property type="component" value="Unassembled WGS sequence"/>
</dbReference>
<dbReference type="InParanoid" id="B4DC86"/>
<gene>
    <name evidence="1" type="ORF">CfE428DRAFT_6527</name>
</gene>